<name>A0AAD9UMW9_9APIC</name>
<protein>
    <submittedName>
        <fullName evidence="2">Uncharacterized protein</fullName>
    </submittedName>
</protein>
<feature type="transmembrane region" description="Helical" evidence="1">
    <location>
        <begin position="249"/>
        <end position="269"/>
    </location>
</feature>
<keyword evidence="1" id="KW-1133">Transmembrane helix</keyword>
<feature type="transmembrane region" description="Helical" evidence="1">
    <location>
        <begin position="127"/>
        <end position="146"/>
    </location>
</feature>
<dbReference type="Proteomes" id="UP001214638">
    <property type="component" value="Unassembled WGS sequence"/>
</dbReference>
<dbReference type="EMBL" id="JALLKP010000004">
    <property type="protein sequence ID" value="KAK2195190.1"/>
    <property type="molecule type" value="Genomic_DNA"/>
</dbReference>
<dbReference type="KEGG" id="bdw:94337160"/>
<keyword evidence="1" id="KW-0472">Membrane</keyword>
<dbReference type="AlphaFoldDB" id="A0AAD9UMW9"/>
<feature type="transmembrane region" description="Helical" evidence="1">
    <location>
        <begin position="36"/>
        <end position="56"/>
    </location>
</feature>
<proteinExistence type="predicted"/>
<gene>
    <name evidence="2" type="ORF">BdWA1_002863</name>
</gene>
<dbReference type="GeneID" id="94337160"/>
<accession>A0AAD9UMW9</accession>
<feature type="transmembrane region" description="Helical" evidence="1">
    <location>
        <begin position="158"/>
        <end position="185"/>
    </location>
</feature>
<feature type="transmembrane region" description="Helical" evidence="1">
    <location>
        <begin position="99"/>
        <end position="118"/>
    </location>
</feature>
<sequence>MMNVYLDGSEFALKRFEISSSKVSVFIASVQSVRSLATLLALIVCVILLLIGDNLVDEKKADSCKQAGAILSAFFLALFAFLQLIYFCISHGHQYVVRYFWLHVATGFCIGLLLIYPYQFFGKHGPFLSYGLQITGAFTSILHYILKKILNFFELDVNFWLIAIHLFIVFVVAFLGFIVFSVAVVKYKANRNEDTTTSSTDSRTAFQVFQTGAMKAWAPITMAVVAMAFEFVIYPVICPILTVDPSKHHTILLWALIVETFSGTMVFMVTGINKDITREWNSGPQRYYHLLWLLFVPYFLFGLIFIWALHHPNSGFAMTIKFGVWGGILTCLYYLSAENLVNIGFGCPWGHAFTGAEGQYKEDGDPKSGLDFTKPKTGKAAKAAGYVMNFTNCLTNSFGVLTGFLIKAHLANYLNCSRKLAEGHVFPTASMNGFRSCWFWFSCASSGAWKNFISMFSLDIKEMLLSLDGYGGFYRKFIRLNDDAVKQLNLSANDGKLENVELKNVQSALKPLKGFLSGLTQGEINAYSSQFVKVFNTELREVDLTPKDDKEKIKKFNDGKTEKSAAVDTLKGKLDSVSDTGLRTMYAEAFIDGYNTAVEVDSDDAVESELDSKLTSGEDEQEIKNALNEVNQTRHPFQPS</sequence>
<keyword evidence="3" id="KW-1185">Reference proteome</keyword>
<feature type="transmembrane region" description="Helical" evidence="1">
    <location>
        <begin position="216"/>
        <end position="237"/>
    </location>
</feature>
<feature type="transmembrane region" description="Helical" evidence="1">
    <location>
        <begin position="290"/>
        <end position="309"/>
    </location>
</feature>
<evidence type="ECO:0000313" key="2">
    <source>
        <dbReference type="EMBL" id="KAK2195190.1"/>
    </source>
</evidence>
<dbReference type="RefSeq" id="XP_067802033.1">
    <property type="nucleotide sequence ID" value="XM_067947882.1"/>
</dbReference>
<feature type="transmembrane region" description="Helical" evidence="1">
    <location>
        <begin position="315"/>
        <end position="335"/>
    </location>
</feature>
<feature type="transmembrane region" description="Helical" evidence="1">
    <location>
        <begin position="68"/>
        <end position="87"/>
    </location>
</feature>
<evidence type="ECO:0000256" key="1">
    <source>
        <dbReference type="SAM" id="Phobius"/>
    </source>
</evidence>
<evidence type="ECO:0000313" key="3">
    <source>
        <dbReference type="Proteomes" id="UP001214638"/>
    </source>
</evidence>
<keyword evidence="1" id="KW-0812">Transmembrane</keyword>
<reference evidence="2" key="1">
    <citation type="journal article" date="2023" name="Nat. Microbiol.">
        <title>Babesia duncani multi-omics identifies virulence factors and drug targets.</title>
        <authorList>
            <person name="Singh P."/>
            <person name="Lonardi S."/>
            <person name="Liang Q."/>
            <person name="Vydyam P."/>
            <person name="Khabirova E."/>
            <person name="Fang T."/>
            <person name="Gihaz S."/>
            <person name="Thekkiniath J."/>
            <person name="Munshi M."/>
            <person name="Abel S."/>
            <person name="Ciampossin L."/>
            <person name="Batugedara G."/>
            <person name="Gupta M."/>
            <person name="Lu X.M."/>
            <person name="Lenz T."/>
            <person name="Chakravarty S."/>
            <person name="Cornillot E."/>
            <person name="Hu Y."/>
            <person name="Ma W."/>
            <person name="Gonzalez L.M."/>
            <person name="Sanchez S."/>
            <person name="Estrada K."/>
            <person name="Sanchez-Flores A."/>
            <person name="Montero E."/>
            <person name="Harb O.S."/>
            <person name="Le Roch K.G."/>
            <person name="Mamoun C.B."/>
        </authorList>
    </citation>
    <scope>NUCLEOTIDE SEQUENCE</scope>
    <source>
        <strain evidence="2">WA1</strain>
    </source>
</reference>
<comment type="caution">
    <text evidence="2">The sequence shown here is derived from an EMBL/GenBank/DDBJ whole genome shotgun (WGS) entry which is preliminary data.</text>
</comment>
<organism evidence="2 3">
    <name type="scientific">Babesia duncani</name>
    <dbReference type="NCBI Taxonomy" id="323732"/>
    <lineage>
        <taxon>Eukaryota</taxon>
        <taxon>Sar</taxon>
        <taxon>Alveolata</taxon>
        <taxon>Apicomplexa</taxon>
        <taxon>Aconoidasida</taxon>
        <taxon>Piroplasmida</taxon>
        <taxon>Babesiidae</taxon>
        <taxon>Babesia</taxon>
    </lineage>
</organism>